<dbReference type="SUPFAM" id="SSF161111">
    <property type="entry name" value="Cation efflux protein transmembrane domain-like"/>
    <property type="match status" value="1"/>
</dbReference>
<feature type="transmembrane region" description="Helical" evidence="6">
    <location>
        <begin position="77"/>
        <end position="97"/>
    </location>
</feature>
<dbReference type="PANTHER" id="PTHR13414">
    <property type="entry name" value="HUEL-CATION TRANSPORTER"/>
    <property type="match status" value="1"/>
</dbReference>
<keyword evidence="4 6" id="KW-1133">Transmembrane helix</keyword>
<dbReference type="GO" id="GO:0016020">
    <property type="term" value="C:membrane"/>
    <property type="evidence" value="ECO:0007669"/>
    <property type="project" value="UniProtKB-SubCell"/>
</dbReference>
<dbReference type="GO" id="GO:0006829">
    <property type="term" value="P:zinc ion transport"/>
    <property type="evidence" value="ECO:0007669"/>
    <property type="project" value="InterPro"/>
</dbReference>
<evidence type="ECO:0000256" key="1">
    <source>
        <dbReference type="ARBA" id="ARBA00004141"/>
    </source>
</evidence>
<dbReference type="Gene3D" id="1.20.1510.10">
    <property type="entry name" value="Cation efflux protein transmembrane domain"/>
    <property type="match status" value="1"/>
</dbReference>
<evidence type="ECO:0000259" key="7">
    <source>
        <dbReference type="Pfam" id="PF01545"/>
    </source>
</evidence>
<dbReference type="GO" id="GO:0008324">
    <property type="term" value="F:monoatomic cation transmembrane transporter activity"/>
    <property type="evidence" value="ECO:0007669"/>
    <property type="project" value="InterPro"/>
</dbReference>
<gene>
    <name evidence="8" type="ORF">AVDCRST_MAG76-3420</name>
</gene>
<evidence type="ECO:0000256" key="3">
    <source>
        <dbReference type="ARBA" id="ARBA00022692"/>
    </source>
</evidence>
<evidence type="ECO:0000256" key="2">
    <source>
        <dbReference type="ARBA" id="ARBA00022448"/>
    </source>
</evidence>
<keyword evidence="2" id="KW-0813">Transport</keyword>
<proteinExistence type="predicted"/>
<evidence type="ECO:0000313" key="8">
    <source>
        <dbReference type="EMBL" id="CAA9272699.1"/>
    </source>
</evidence>
<dbReference type="PANTHER" id="PTHR13414:SF9">
    <property type="entry name" value="PROTON-COUPLED ZINC ANTIPORTER SLC30A9, MITOCHONDRIAL"/>
    <property type="match status" value="1"/>
</dbReference>
<comment type="subcellular location">
    <subcellularLocation>
        <location evidence="1">Membrane</location>
        <topology evidence="1">Multi-pass membrane protein</topology>
    </subcellularLocation>
</comment>
<protein>
    <submittedName>
        <fullName evidence="8">Transport protein</fullName>
    </submittedName>
</protein>
<name>A0A6J4J7Z0_9ACTN</name>
<dbReference type="AlphaFoldDB" id="A0A6J4J7Z0"/>
<evidence type="ECO:0000256" key="6">
    <source>
        <dbReference type="SAM" id="Phobius"/>
    </source>
</evidence>
<dbReference type="EMBL" id="CADCSZ010000205">
    <property type="protein sequence ID" value="CAA9272699.1"/>
    <property type="molecule type" value="Genomic_DNA"/>
</dbReference>
<accession>A0A6J4J7Z0</accession>
<keyword evidence="3 6" id="KW-0812">Transmembrane</keyword>
<evidence type="ECO:0000256" key="4">
    <source>
        <dbReference type="ARBA" id="ARBA00022989"/>
    </source>
</evidence>
<dbReference type="InterPro" id="IPR027469">
    <property type="entry name" value="Cation_efflux_TMD_sf"/>
</dbReference>
<dbReference type="NCBIfam" id="TIGR01297">
    <property type="entry name" value="CDF"/>
    <property type="match status" value="1"/>
</dbReference>
<organism evidence="8">
    <name type="scientific">uncultured Acidimicrobiales bacterium</name>
    <dbReference type="NCBI Taxonomy" id="310071"/>
    <lineage>
        <taxon>Bacteria</taxon>
        <taxon>Bacillati</taxon>
        <taxon>Actinomycetota</taxon>
        <taxon>Acidimicrobiia</taxon>
        <taxon>Acidimicrobiales</taxon>
        <taxon>environmental samples</taxon>
    </lineage>
</organism>
<dbReference type="InterPro" id="IPR040177">
    <property type="entry name" value="SLC30A9"/>
</dbReference>
<feature type="transmembrane region" description="Helical" evidence="6">
    <location>
        <begin position="12"/>
        <end position="38"/>
    </location>
</feature>
<feature type="domain" description="Cation efflux protein transmembrane" evidence="7">
    <location>
        <begin position="10"/>
        <end position="218"/>
    </location>
</feature>
<reference evidence="8" key="1">
    <citation type="submission" date="2020-02" db="EMBL/GenBank/DDBJ databases">
        <authorList>
            <person name="Meier V. D."/>
        </authorList>
    </citation>
    <scope>NUCLEOTIDE SEQUENCE</scope>
    <source>
        <strain evidence="8">AVDCRST_MAG76</strain>
    </source>
</reference>
<keyword evidence="5 6" id="KW-0472">Membrane</keyword>
<feature type="transmembrane region" description="Helical" evidence="6">
    <location>
        <begin position="167"/>
        <end position="186"/>
    </location>
</feature>
<feature type="transmembrane region" description="Helical" evidence="6">
    <location>
        <begin position="193"/>
        <end position="212"/>
    </location>
</feature>
<sequence length="311" mass="33178">MSASHGNKAIIAAFFANLGIAIAKFVAFLLTGAASMLAESIHSLADSGNQGLLLLGGRKATRPPSERHPFGYARERYFWAFVVALVLFSMGGLFALYEGVEKLRHPHDLESPSIAIGVLVFAILLEAWSLRTAVVETNKVKRPDESYWRFIKRSKVPELPVVLLEDIGAMVGLVLALVGVVLATVTDAPRFDALGSVGIGILLVVIALVLAVEMKSLLIGEAAEPEVADALKAAITQGPEVTRVLSIRTLQLGPDDVLVAAKVELTVDADSREEVARAIDATEARMRVACPAARLIFLEPDVLNPDAASPV</sequence>
<evidence type="ECO:0000256" key="5">
    <source>
        <dbReference type="ARBA" id="ARBA00023136"/>
    </source>
</evidence>
<dbReference type="Pfam" id="PF01545">
    <property type="entry name" value="Cation_efflux"/>
    <property type="match status" value="1"/>
</dbReference>
<dbReference type="InterPro" id="IPR002524">
    <property type="entry name" value="Cation_efflux"/>
</dbReference>
<feature type="transmembrane region" description="Helical" evidence="6">
    <location>
        <begin position="109"/>
        <end position="130"/>
    </location>
</feature>
<dbReference type="InterPro" id="IPR058533">
    <property type="entry name" value="Cation_efflux_TM"/>
</dbReference>